<keyword evidence="3" id="KW-1185">Reference proteome</keyword>
<accession>A0A1N6E6L0</accession>
<feature type="transmembrane region" description="Helical" evidence="1">
    <location>
        <begin position="176"/>
        <end position="193"/>
    </location>
</feature>
<keyword evidence="1" id="KW-0812">Transmembrane</keyword>
<keyword evidence="1" id="KW-1133">Transmembrane helix</keyword>
<feature type="transmembrane region" description="Helical" evidence="1">
    <location>
        <begin position="150"/>
        <end position="170"/>
    </location>
</feature>
<proteinExistence type="predicted"/>
<sequence>MLYFMLSFTLMLFTALWMLLLGKKFSYRDAAGVEIPFSILDLQFPSSEQELCNIMKGLSPVARKALRAHLWVDFLFMAGFYPSIAILCIIVGYKTDVGQYFFWLLAALQLAAWLFDILENGYCLRKLRKPVVAPTNNAFRSYSFFVYAKFALCLAGGLSVPALFYCWITGDFETGSLLYGGIIVAEILIALWIKAKA</sequence>
<dbReference type="STRING" id="536979.SAMN04488055_1342"/>
<feature type="transmembrane region" description="Helical" evidence="1">
    <location>
        <begin position="100"/>
        <end position="118"/>
    </location>
</feature>
<evidence type="ECO:0000313" key="2">
    <source>
        <dbReference type="EMBL" id="SIN78644.1"/>
    </source>
</evidence>
<name>A0A1N6E6L0_9BACT</name>
<feature type="transmembrane region" description="Helical" evidence="1">
    <location>
        <begin position="6"/>
        <end position="22"/>
    </location>
</feature>
<protein>
    <submittedName>
        <fullName evidence="2">Uncharacterized protein</fullName>
    </submittedName>
</protein>
<feature type="transmembrane region" description="Helical" evidence="1">
    <location>
        <begin position="70"/>
        <end position="94"/>
    </location>
</feature>
<gene>
    <name evidence="2" type="ORF">SAMN04488055_1342</name>
</gene>
<dbReference type="EMBL" id="FSRA01000001">
    <property type="protein sequence ID" value="SIN78644.1"/>
    <property type="molecule type" value="Genomic_DNA"/>
</dbReference>
<dbReference type="Proteomes" id="UP000185003">
    <property type="component" value="Unassembled WGS sequence"/>
</dbReference>
<reference evidence="2 3" key="1">
    <citation type="submission" date="2016-11" db="EMBL/GenBank/DDBJ databases">
        <authorList>
            <person name="Jaros S."/>
            <person name="Januszkiewicz K."/>
            <person name="Wedrychowicz H."/>
        </authorList>
    </citation>
    <scope>NUCLEOTIDE SEQUENCE [LARGE SCALE GENOMIC DNA]</scope>
    <source>
        <strain evidence="2 3">DSM 24787</strain>
    </source>
</reference>
<keyword evidence="1" id="KW-0472">Membrane</keyword>
<evidence type="ECO:0000256" key="1">
    <source>
        <dbReference type="SAM" id="Phobius"/>
    </source>
</evidence>
<dbReference type="AlphaFoldDB" id="A0A1N6E6L0"/>
<organism evidence="2 3">
    <name type="scientific">Chitinophaga niabensis</name>
    <dbReference type="NCBI Taxonomy" id="536979"/>
    <lineage>
        <taxon>Bacteria</taxon>
        <taxon>Pseudomonadati</taxon>
        <taxon>Bacteroidota</taxon>
        <taxon>Chitinophagia</taxon>
        <taxon>Chitinophagales</taxon>
        <taxon>Chitinophagaceae</taxon>
        <taxon>Chitinophaga</taxon>
    </lineage>
</organism>
<evidence type="ECO:0000313" key="3">
    <source>
        <dbReference type="Proteomes" id="UP000185003"/>
    </source>
</evidence>